<keyword evidence="3" id="KW-1185">Reference proteome</keyword>
<reference evidence="2" key="1">
    <citation type="submission" date="2023-03" db="EMBL/GenBank/DDBJ databases">
        <title>Massive genome expansion in bonnet fungi (Mycena s.s.) driven by repeated elements and novel gene families across ecological guilds.</title>
        <authorList>
            <consortium name="Lawrence Berkeley National Laboratory"/>
            <person name="Harder C.B."/>
            <person name="Miyauchi S."/>
            <person name="Viragh M."/>
            <person name="Kuo A."/>
            <person name="Thoen E."/>
            <person name="Andreopoulos B."/>
            <person name="Lu D."/>
            <person name="Skrede I."/>
            <person name="Drula E."/>
            <person name="Henrissat B."/>
            <person name="Morin E."/>
            <person name="Kohler A."/>
            <person name="Barry K."/>
            <person name="LaButti K."/>
            <person name="Morin E."/>
            <person name="Salamov A."/>
            <person name="Lipzen A."/>
            <person name="Mereny Z."/>
            <person name="Hegedus B."/>
            <person name="Baldrian P."/>
            <person name="Stursova M."/>
            <person name="Weitz H."/>
            <person name="Taylor A."/>
            <person name="Grigoriev I.V."/>
            <person name="Nagy L.G."/>
            <person name="Martin F."/>
            <person name="Kauserud H."/>
        </authorList>
    </citation>
    <scope>NUCLEOTIDE SEQUENCE</scope>
    <source>
        <strain evidence="2">9144</strain>
    </source>
</reference>
<dbReference type="Proteomes" id="UP001219525">
    <property type="component" value="Unassembled WGS sequence"/>
</dbReference>
<feature type="compositionally biased region" description="Basic residues" evidence="1">
    <location>
        <begin position="1"/>
        <end position="10"/>
    </location>
</feature>
<evidence type="ECO:0000313" key="2">
    <source>
        <dbReference type="EMBL" id="KAJ7206768.1"/>
    </source>
</evidence>
<protein>
    <submittedName>
        <fullName evidence="2">Uncharacterized protein</fullName>
    </submittedName>
</protein>
<feature type="compositionally biased region" description="Pro residues" evidence="1">
    <location>
        <begin position="30"/>
        <end position="44"/>
    </location>
</feature>
<feature type="compositionally biased region" description="Basic and acidic residues" evidence="1">
    <location>
        <begin position="236"/>
        <end position="247"/>
    </location>
</feature>
<feature type="compositionally biased region" description="Basic and acidic residues" evidence="1">
    <location>
        <begin position="648"/>
        <end position="657"/>
    </location>
</feature>
<dbReference type="EMBL" id="JARJCW010000038">
    <property type="protein sequence ID" value="KAJ7206768.1"/>
    <property type="molecule type" value="Genomic_DNA"/>
</dbReference>
<feature type="compositionally biased region" description="Acidic residues" evidence="1">
    <location>
        <begin position="251"/>
        <end position="267"/>
    </location>
</feature>
<feature type="compositionally biased region" description="Acidic residues" evidence="1">
    <location>
        <begin position="199"/>
        <end position="220"/>
    </location>
</feature>
<gene>
    <name evidence="2" type="ORF">GGX14DRAFT_567845</name>
</gene>
<accession>A0AAD6V9F9</accession>
<feature type="compositionally biased region" description="Low complexity" evidence="1">
    <location>
        <begin position="278"/>
        <end position="289"/>
    </location>
</feature>
<sequence>MPLKRAKKATTRAPSPLPGNPRRRRGGKRPPTPEPTPEPAPTPEPEAGLSRPRKRKHRGQEPTLEEQIEEMDEGELAQALKLARRREQRRISEAKRRQAAIAADAIGFRTKNAEKMRKSRGNRAGGDAAESSARQQDYNARHNERVVQDVGPSKRGRKLDPLLEAVLAQHKEEQEEAEEERSQKKRKTAKGRRHRQEEVESEEEDEIEEDKEDDEDDEEVAPPPLGMALRSRTKKVHFEANNDDNKPQESASEDEPAANADVEDEADVVAPKSRKPASIRPPAAAPAPKRNTRSTKVDDEDDNLEPVQPPAPAPAKHRTRSSKPDTEGEPAQPPAKINLEPAPAKKHRTRSSKPDEEPAQPPDTEEEEPAQPPAKKPRRKLWKNVLPHGSVSPEHPSLSAIARQRSATPIASVAAYGSSDDDEATLARRAQIKGKAKEPLFMSGSSDEEEAPPEMALQKQLDRMTINISELAAYRAMPHYEERFDPILYVASLNGGQEFYDQVAAGEADRKRPIEQINQIKRELAELTVPEGMPTVAPGVDNDAQRQKVRLPVELIRQLPPHSCWRITMTTWTKRDYLHREGLWKSGSWRRMLRDIGEKYSPWIKGIHVSAYDIAQNQLRWDALGKARDDAKPEQEPQQGPQEPEQEPESKRGGKQKEKGKKGKK</sequence>
<evidence type="ECO:0000313" key="3">
    <source>
        <dbReference type="Proteomes" id="UP001219525"/>
    </source>
</evidence>
<comment type="caution">
    <text evidence="2">The sequence shown here is derived from an EMBL/GenBank/DDBJ whole genome shotgun (WGS) entry which is preliminary data.</text>
</comment>
<feature type="compositionally biased region" description="Acidic residues" evidence="1">
    <location>
        <begin position="63"/>
        <end position="75"/>
    </location>
</feature>
<name>A0AAD6V9F9_9AGAR</name>
<feature type="compositionally biased region" description="Basic and acidic residues" evidence="1">
    <location>
        <begin position="623"/>
        <end position="635"/>
    </location>
</feature>
<dbReference type="AlphaFoldDB" id="A0AAD6V9F9"/>
<evidence type="ECO:0000256" key="1">
    <source>
        <dbReference type="SAM" id="MobiDB-lite"/>
    </source>
</evidence>
<feature type="compositionally biased region" description="Basic residues" evidence="1">
    <location>
        <begin position="183"/>
        <end position="194"/>
    </location>
</feature>
<proteinExistence type="predicted"/>
<organism evidence="2 3">
    <name type="scientific">Mycena pura</name>
    <dbReference type="NCBI Taxonomy" id="153505"/>
    <lineage>
        <taxon>Eukaryota</taxon>
        <taxon>Fungi</taxon>
        <taxon>Dikarya</taxon>
        <taxon>Basidiomycota</taxon>
        <taxon>Agaricomycotina</taxon>
        <taxon>Agaricomycetes</taxon>
        <taxon>Agaricomycetidae</taxon>
        <taxon>Agaricales</taxon>
        <taxon>Marasmiineae</taxon>
        <taxon>Mycenaceae</taxon>
        <taxon>Mycena</taxon>
    </lineage>
</organism>
<feature type="region of interest" description="Disordered" evidence="1">
    <location>
        <begin position="1"/>
        <end position="396"/>
    </location>
</feature>
<feature type="region of interest" description="Disordered" evidence="1">
    <location>
        <begin position="623"/>
        <end position="665"/>
    </location>
</feature>